<feature type="compositionally biased region" description="Polar residues" evidence="1">
    <location>
        <begin position="404"/>
        <end position="419"/>
    </location>
</feature>
<feature type="compositionally biased region" description="Polar residues" evidence="1">
    <location>
        <begin position="600"/>
        <end position="610"/>
    </location>
</feature>
<dbReference type="GO" id="GO:0008017">
    <property type="term" value="F:microtubule binding"/>
    <property type="evidence" value="ECO:0007669"/>
    <property type="project" value="InterPro"/>
</dbReference>
<evidence type="ECO:0000313" key="3">
    <source>
        <dbReference type="Proteomes" id="UP001293593"/>
    </source>
</evidence>
<feature type="compositionally biased region" description="Basic and acidic residues" evidence="1">
    <location>
        <begin position="46"/>
        <end position="83"/>
    </location>
</feature>
<feature type="compositionally biased region" description="Low complexity" evidence="1">
    <location>
        <begin position="275"/>
        <end position="295"/>
    </location>
</feature>
<proteinExistence type="predicted"/>
<protein>
    <submittedName>
        <fullName evidence="2">Uncharacterized protein</fullName>
    </submittedName>
</protein>
<organism evidence="2 3">
    <name type="scientific">Acacia crassicarpa</name>
    <name type="common">northern wattle</name>
    <dbReference type="NCBI Taxonomy" id="499986"/>
    <lineage>
        <taxon>Eukaryota</taxon>
        <taxon>Viridiplantae</taxon>
        <taxon>Streptophyta</taxon>
        <taxon>Embryophyta</taxon>
        <taxon>Tracheophyta</taxon>
        <taxon>Spermatophyta</taxon>
        <taxon>Magnoliopsida</taxon>
        <taxon>eudicotyledons</taxon>
        <taxon>Gunneridae</taxon>
        <taxon>Pentapetalae</taxon>
        <taxon>rosids</taxon>
        <taxon>fabids</taxon>
        <taxon>Fabales</taxon>
        <taxon>Fabaceae</taxon>
        <taxon>Caesalpinioideae</taxon>
        <taxon>mimosoid clade</taxon>
        <taxon>Acacieae</taxon>
        <taxon>Acacia</taxon>
    </lineage>
</organism>
<keyword evidence="3" id="KW-1185">Reference proteome</keyword>
<evidence type="ECO:0000313" key="2">
    <source>
        <dbReference type="EMBL" id="KAK4281447.1"/>
    </source>
</evidence>
<feature type="compositionally biased region" description="Low complexity" evidence="1">
    <location>
        <begin position="516"/>
        <end position="533"/>
    </location>
</feature>
<feature type="compositionally biased region" description="Low complexity" evidence="1">
    <location>
        <begin position="381"/>
        <end position="403"/>
    </location>
</feature>
<dbReference type="AlphaFoldDB" id="A0AAE1TDJ7"/>
<feature type="compositionally biased region" description="Polar residues" evidence="1">
    <location>
        <begin position="534"/>
        <end position="548"/>
    </location>
</feature>
<comment type="caution">
    <text evidence="2">The sequence shown here is derived from an EMBL/GenBank/DDBJ whole genome shotgun (WGS) entry which is preliminary data.</text>
</comment>
<name>A0AAE1TDJ7_9FABA</name>
<feature type="region of interest" description="Disordered" evidence="1">
    <location>
        <begin position="273"/>
        <end position="614"/>
    </location>
</feature>
<sequence>MEGSQRKKDAQDRRLSIIDFSSADDSLLDPLSENPDNQDLGNLAENQEHAELLDTPNSKKFEDASSKLEEWDQEPRPNETFEIGKTKKNKCNLRKSLAWDSAFFTSAGVLDPEELSSIIEGVEKDEKHALPGIKEELYMSCESISTLESDSLTLESIEADLFEDIRASIQKSGKTSDVAYGSSKVTSGVAGFQTDDCKQPLPGIKEDVHRSCESISTLESDSLTLESMDANLFDDIRASIQKSSKTFYMANRNPVLSGVVGLQTDRVLKATGMTSGNKLKASSSKNSSTTSMQLSGRMTKNPVRPPVLQKLSARRGDPSTVKQPKLPAKSTPGLTVSTKRASLGGPHLGSERDKTKRVVGSVCSVPKARTIGGSGGIVTRTTITSKSSSAPSVASKTKSTSTSFGRNSSGTISKSPLNSSKRKVDAGTIKPPASGSAVRTPLKIASRNKTESGNCSLSGSTKLSSSISPASSISDWSSESSASTCMSKNNSNGSKTSIDSSSRRKVVSDTNTRQVSSSLNSPSDSSSEGQESQLIGSVSQSVRSTSAGTVIPSAPTKPSGLRMPSPKIGFFDGMKSSGRTPRGGMQSHSVVPRGLPDGNSVGSSEGQNKANLGKLQPARSNMLIKSAQPKNQLTSQPNPVQESLGVAVMTSSSLQNVESSTEMSMEVPNMTVLESTAGNISNMTEGHPVGMQDLNLDLTDNIGAADEKTRKSDSGSTCDVENSSREIVGDGSRCGEVDLPKVEGSVLHEAMETKETMNISMDTPSPEGTNHMPSLNRIDSIVTVGEHNPSISIATEIDSLSCQLGVMDINSKIQKNLDSHSISCSVSDVNSRDSLNVVELSSRKERLDCPIVEESFSGPNSRGHCSPADTRRPFAVKDSFCNMDGLYRVPTESSVAEPKLNLALPQSISKEN</sequence>
<evidence type="ECO:0000256" key="1">
    <source>
        <dbReference type="SAM" id="MobiDB-lite"/>
    </source>
</evidence>
<accession>A0AAE1TDJ7</accession>
<dbReference type="PANTHER" id="PTHR33737:SF2">
    <property type="entry name" value="OS12G0102700 PROTEIN"/>
    <property type="match status" value="1"/>
</dbReference>
<feature type="compositionally biased region" description="Low complexity" evidence="1">
    <location>
        <begin position="456"/>
        <end position="483"/>
    </location>
</feature>
<feature type="compositionally biased region" description="Polar residues" evidence="1">
    <location>
        <begin position="484"/>
        <end position="500"/>
    </location>
</feature>
<dbReference type="EMBL" id="JAWXYG010000002">
    <property type="protein sequence ID" value="KAK4281447.1"/>
    <property type="molecule type" value="Genomic_DNA"/>
</dbReference>
<gene>
    <name evidence="2" type="ORF">QN277_012940</name>
</gene>
<dbReference type="InterPro" id="IPR045882">
    <property type="entry name" value="GPT1/2"/>
</dbReference>
<feature type="region of interest" description="Disordered" evidence="1">
    <location>
        <begin position="25"/>
        <end position="83"/>
    </location>
</feature>
<reference evidence="2" key="1">
    <citation type="submission" date="2023-10" db="EMBL/GenBank/DDBJ databases">
        <title>Chromosome-level genome of the transformable northern wattle, Acacia crassicarpa.</title>
        <authorList>
            <person name="Massaro I."/>
            <person name="Sinha N.R."/>
            <person name="Poethig S."/>
            <person name="Leichty A.R."/>
        </authorList>
    </citation>
    <scope>NUCLEOTIDE SEQUENCE</scope>
    <source>
        <strain evidence="2">Acra3RX</strain>
        <tissue evidence="2">Leaf</tissue>
    </source>
</reference>
<dbReference type="PANTHER" id="PTHR33737">
    <property type="entry name" value="OS05G0121800 PROTEIN"/>
    <property type="match status" value="1"/>
</dbReference>
<dbReference type="Proteomes" id="UP001293593">
    <property type="component" value="Unassembled WGS sequence"/>
</dbReference>